<keyword evidence="1" id="KW-1133">Transmembrane helix</keyword>
<dbReference type="RefSeq" id="WP_271915491.1">
    <property type="nucleotide sequence ID" value="NZ_JAQNDO010000001.1"/>
</dbReference>
<accession>A0ABT5EHE6</accession>
<sequence length="120" mass="12167">MAKAPPRTPPSEAPLPILASAGLLVALIGSALAHRSFFLAGYLALVALVPAVPRERLRALGVALAWLGVLVCLVSIVLVPLGARVAAVYLPGCVVLVVRVAALRAASTRAWALGGLDSSG</sequence>
<keyword evidence="1" id="KW-0472">Membrane</keyword>
<proteinExistence type="predicted"/>
<feature type="transmembrane region" description="Helical" evidence="1">
    <location>
        <begin position="86"/>
        <end position="106"/>
    </location>
</feature>
<evidence type="ECO:0000313" key="3">
    <source>
        <dbReference type="Proteomes" id="UP001221411"/>
    </source>
</evidence>
<evidence type="ECO:0000313" key="2">
    <source>
        <dbReference type="EMBL" id="MDC0740337.1"/>
    </source>
</evidence>
<keyword evidence="3" id="KW-1185">Reference proteome</keyword>
<evidence type="ECO:0000256" key="1">
    <source>
        <dbReference type="SAM" id="Phobius"/>
    </source>
</evidence>
<dbReference type="Proteomes" id="UP001221411">
    <property type="component" value="Unassembled WGS sequence"/>
</dbReference>
<name>A0ABT5EHE6_9BACT</name>
<organism evidence="2 3">
    <name type="scientific">Polyangium mundeleinium</name>
    <dbReference type="NCBI Taxonomy" id="2995306"/>
    <lineage>
        <taxon>Bacteria</taxon>
        <taxon>Pseudomonadati</taxon>
        <taxon>Myxococcota</taxon>
        <taxon>Polyangia</taxon>
        <taxon>Polyangiales</taxon>
        <taxon>Polyangiaceae</taxon>
        <taxon>Polyangium</taxon>
    </lineage>
</organism>
<comment type="caution">
    <text evidence="2">The sequence shown here is derived from an EMBL/GenBank/DDBJ whole genome shotgun (WGS) entry which is preliminary data.</text>
</comment>
<protein>
    <submittedName>
        <fullName evidence="2">Uncharacterized protein</fullName>
    </submittedName>
</protein>
<gene>
    <name evidence="2" type="ORF">POL67_03205</name>
</gene>
<keyword evidence="1" id="KW-0812">Transmembrane</keyword>
<feature type="transmembrane region" description="Helical" evidence="1">
    <location>
        <begin position="57"/>
        <end position="79"/>
    </location>
</feature>
<dbReference type="EMBL" id="JAQNDO010000001">
    <property type="protein sequence ID" value="MDC0740337.1"/>
    <property type="molecule type" value="Genomic_DNA"/>
</dbReference>
<reference evidence="2 3" key="1">
    <citation type="submission" date="2022-11" db="EMBL/GenBank/DDBJ databases">
        <title>Minimal conservation of predation-associated metabolite biosynthetic gene clusters underscores biosynthetic potential of Myxococcota including descriptions for ten novel species: Archangium lansinium sp. nov., Myxococcus landrumus sp. nov., Nannocystis bai.</title>
        <authorList>
            <person name="Ahearne A."/>
            <person name="Stevens C."/>
            <person name="Dowd S."/>
        </authorList>
    </citation>
    <scope>NUCLEOTIDE SEQUENCE [LARGE SCALE GENOMIC DNA]</scope>
    <source>
        <strain evidence="2 3">RJM3</strain>
    </source>
</reference>